<keyword evidence="7" id="KW-0732">Signal</keyword>
<dbReference type="InterPro" id="IPR011009">
    <property type="entry name" value="Kinase-like_dom_sf"/>
</dbReference>
<evidence type="ECO:0000256" key="4">
    <source>
        <dbReference type="ARBA" id="ARBA00022475"/>
    </source>
</evidence>
<evidence type="ECO:0000256" key="3">
    <source>
        <dbReference type="ARBA" id="ARBA00010217"/>
    </source>
</evidence>
<dbReference type="PANTHER" id="PTHR27007">
    <property type="match status" value="1"/>
</dbReference>
<dbReference type="SUPFAM" id="SSF56112">
    <property type="entry name" value="Protein kinase-like (PK-like)"/>
    <property type="match status" value="1"/>
</dbReference>
<dbReference type="Gene3D" id="3.30.200.20">
    <property type="entry name" value="Phosphorylase Kinase, domain 1"/>
    <property type="match status" value="1"/>
</dbReference>
<evidence type="ECO:0000256" key="14">
    <source>
        <dbReference type="ARBA" id="ARBA00023180"/>
    </source>
</evidence>
<evidence type="ECO:0000256" key="6">
    <source>
        <dbReference type="ARBA" id="ARBA00022692"/>
    </source>
</evidence>
<dbReference type="PROSITE" id="PS00107">
    <property type="entry name" value="PROTEIN_KINASE_ATP"/>
    <property type="match status" value="1"/>
</dbReference>
<dbReference type="Pfam" id="PF00069">
    <property type="entry name" value="Pkinase"/>
    <property type="match status" value="1"/>
</dbReference>
<evidence type="ECO:0000256" key="8">
    <source>
        <dbReference type="ARBA" id="ARBA00022741"/>
    </source>
</evidence>
<dbReference type="InterPro" id="IPR008271">
    <property type="entry name" value="Ser/Thr_kinase_AS"/>
</dbReference>
<accession>A0A9D5D0H6</accession>
<evidence type="ECO:0000256" key="11">
    <source>
        <dbReference type="ARBA" id="ARBA00022989"/>
    </source>
</evidence>
<reference evidence="17" key="1">
    <citation type="submission" date="2021-03" db="EMBL/GenBank/DDBJ databases">
        <authorList>
            <person name="Li Z."/>
            <person name="Yang C."/>
        </authorList>
    </citation>
    <scope>NUCLEOTIDE SEQUENCE</scope>
    <source>
        <strain evidence="17">Dzin_1.0</strain>
        <tissue evidence="17">Leaf</tissue>
    </source>
</reference>
<evidence type="ECO:0000313" key="17">
    <source>
        <dbReference type="EMBL" id="KAJ0982901.1"/>
    </source>
</evidence>
<keyword evidence="12" id="KW-0472">Membrane</keyword>
<dbReference type="CDD" id="cd14066">
    <property type="entry name" value="STKc_IRAK"/>
    <property type="match status" value="1"/>
</dbReference>
<evidence type="ECO:0000256" key="13">
    <source>
        <dbReference type="ARBA" id="ARBA00023170"/>
    </source>
</evidence>
<evidence type="ECO:0000256" key="15">
    <source>
        <dbReference type="PROSITE-ProRule" id="PRU10141"/>
    </source>
</evidence>
<keyword evidence="10 15" id="KW-0067">ATP-binding</keyword>
<dbReference type="FunFam" id="1.10.510.10:FF:000240">
    <property type="entry name" value="Lectin-domain containing receptor kinase A4.3"/>
    <property type="match status" value="1"/>
</dbReference>
<dbReference type="GO" id="GO:0005524">
    <property type="term" value="F:ATP binding"/>
    <property type="evidence" value="ECO:0007669"/>
    <property type="project" value="UniProtKB-UniRule"/>
</dbReference>
<dbReference type="EMBL" id="JAGGNH010000002">
    <property type="protein sequence ID" value="KAJ0982901.1"/>
    <property type="molecule type" value="Genomic_DNA"/>
</dbReference>
<dbReference type="FunFam" id="3.30.200.20:FF:000168">
    <property type="entry name" value="L-type lectin-domain containing receptor kinase IX.1"/>
    <property type="match status" value="1"/>
</dbReference>
<evidence type="ECO:0000256" key="10">
    <source>
        <dbReference type="ARBA" id="ARBA00022840"/>
    </source>
</evidence>
<keyword evidence="4" id="KW-1003">Cell membrane</keyword>
<name>A0A9D5D0H6_9LILI</name>
<dbReference type="Proteomes" id="UP001085076">
    <property type="component" value="Miscellaneous, Linkage group lg02"/>
</dbReference>
<comment type="similarity">
    <text evidence="2">In the N-terminal section; belongs to the leguminous lectin family.</text>
</comment>
<evidence type="ECO:0000256" key="9">
    <source>
        <dbReference type="ARBA" id="ARBA00022777"/>
    </source>
</evidence>
<dbReference type="GO" id="GO:0005886">
    <property type="term" value="C:plasma membrane"/>
    <property type="evidence" value="ECO:0007669"/>
    <property type="project" value="UniProtKB-SubCell"/>
</dbReference>
<evidence type="ECO:0000256" key="2">
    <source>
        <dbReference type="ARBA" id="ARBA00008536"/>
    </source>
</evidence>
<keyword evidence="14" id="KW-0325">Glycoprotein</keyword>
<evidence type="ECO:0000256" key="7">
    <source>
        <dbReference type="ARBA" id="ARBA00022729"/>
    </source>
</evidence>
<feature type="domain" description="Protein kinase" evidence="16">
    <location>
        <begin position="312"/>
        <end position="584"/>
    </location>
</feature>
<evidence type="ECO:0000256" key="12">
    <source>
        <dbReference type="ARBA" id="ARBA00023136"/>
    </source>
</evidence>
<reference evidence="17" key="2">
    <citation type="journal article" date="2022" name="Hortic Res">
        <title>The genome of Dioscorea zingiberensis sheds light on the biosynthesis, origin and evolution of the medicinally important diosgenin saponins.</title>
        <authorList>
            <person name="Li Y."/>
            <person name="Tan C."/>
            <person name="Li Z."/>
            <person name="Guo J."/>
            <person name="Li S."/>
            <person name="Chen X."/>
            <person name="Wang C."/>
            <person name="Dai X."/>
            <person name="Yang H."/>
            <person name="Song W."/>
            <person name="Hou L."/>
            <person name="Xu J."/>
            <person name="Tong Z."/>
            <person name="Xu A."/>
            <person name="Yuan X."/>
            <person name="Wang W."/>
            <person name="Yang Q."/>
            <person name="Chen L."/>
            <person name="Sun Z."/>
            <person name="Wang K."/>
            <person name="Pan B."/>
            <person name="Chen J."/>
            <person name="Bao Y."/>
            <person name="Liu F."/>
            <person name="Qi X."/>
            <person name="Gang D.R."/>
            <person name="Wen J."/>
            <person name="Li J."/>
        </authorList>
    </citation>
    <scope>NUCLEOTIDE SEQUENCE</scope>
    <source>
        <strain evidence="17">Dzin_1.0</strain>
    </source>
</reference>
<comment type="caution">
    <text evidence="17">The sequence shown here is derived from an EMBL/GenBank/DDBJ whole genome shotgun (WGS) entry which is preliminary data.</text>
</comment>
<protein>
    <recommendedName>
        <fullName evidence="16">Protein kinase domain-containing protein</fullName>
    </recommendedName>
</protein>
<keyword evidence="9" id="KW-0418">Kinase</keyword>
<dbReference type="Gene3D" id="1.10.510.10">
    <property type="entry name" value="Transferase(Phosphotransferase) domain 1"/>
    <property type="match status" value="1"/>
</dbReference>
<dbReference type="GO" id="GO:0004672">
    <property type="term" value="F:protein kinase activity"/>
    <property type="evidence" value="ECO:0007669"/>
    <property type="project" value="InterPro"/>
</dbReference>
<proteinExistence type="inferred from homology"/>
<dbReference type="SMART" id="SM00220">
    <property type="entry name" value="S_TKc"/>
    <property type="match status" value="1"/>
</dbReference>
<evidence type="ECO:0000256" key="1">
    <source>
        <dbReference type="ARBA" id="ARBA00004251"/>
    </source>
</evidence>
<keyword evidence="6" id="KW-0812">Transmembrane</keyword>
<dbReference type="GO" id="GO:0002229">
    <property type="term" value="P:defense response to oomycetes"/>
    <property type="evidence" value="ECO:0007669"/>
    <property type="project" value="UniProtKB-ARBA"/>
</dbReference>
<dbReference type="InterPro" id="IPR050528">
    <property type="entry name" value="L-type_Lectin-RKs"/>
</dbReference>
<evidence type="ECO:0000259" key="16">
    <source>
        <dbReference type="PROSITE" id="PS50011"/>
    </source>
</evidence>
<feature type="binding site" evidence="15">
    <location>
        <position position="341"/>
    </location>
    <ligand>
        <name>ATP</name>
        <dbReference type="ChEBI" id="CHEBI:30616"/>
    </ligand>
</feature>
<sequence length="624" mass="68143">MGSPLILSHRSSPSAFPVEFAAAVHGWQRMEKVLNFISPRLSNFLANSTDGQCMRIRSSSKGSDDQGCACSLDEGTGGAGFVRASHVQRQTSKFSPIYRDGATVCCICRRPPLLHLRSSSSAANGDFGGSLLGSFPSLQTRRSSGSFFVFSGIFFHGASFCLFSVSPSGRVVLCVAKICAASTLGTPRDLLPEVTSAYVRSFSRGDAALRLSGTWTPPASPPVASLRISVARAWTGSSATGAVVVRSCSRCSGSTTRRQTLAILSMFLVPLAPPLAGDFSDNLDVSLDADFEKGRGPKKFTSRELVNATGNFREEGKLGQGGFGAVYKGFLIQDGREVAVKRAEGSKQGKKEYISEVKIISRLRHRNLVQLVGWCHRRGDFLLVYEFMPNGSLDTHLYKKTTLLAWPERYKISLGLASALLYLHEQCEQCVVHRDIKPSNVMLDSSFNAKLGDFGLAKLVDHDSVSQATKILAGTNGYMSPEYAYNFRAGKECDVYSFGVVALEISCGRRPVEHKEEPGKVMLVESVWDLYGRGMILEAADKRLENEFDEEQMERLMLVGLWCAHPDYKLRPSIQQAINVLIFVAPMPVLPPEMPELMFSGSPPQLDVSYNSAEGSAFSLTMPR</sequence>
<keyword evidence="18" id="KW-1185">Reference proteome</keyword>
<dbReference type="PROSITE" id="PS00108">
    <property type="entry name" value="PROTEIN_KINASE_ST"/>
    <property type="match status" value="1"/>
</dbReference>
<comment type="similarity">
    <text evidence="3">In the C-terminal section; belongs to the protein kinase superfamily. Ser/Thr protein kinase family.</text>
</comment>
<evidence type="ECO:0000313" key="18">
    <source>
        <dbReference type="Proteomes" id="UP001085076"/>
    </source>
</evidence>
<gene>
    <name evidence="17" type="ORF">J5N97_011156</name>
</gene>
<keyword evidence="11" id="KW-1133">Transmembrane helix</keyword>
<dbReference type="InterPro" id="IPR017441">
    <property type="entry name" value="Protein_kinase_ATP_BS"/>
</dbReference>
<evidence type="ECO:0000256" key="5">
    <source>
        <dbReference type="ARBA" id="ARBA00022679"/>
    </source>
</evidence>
<dbReference type="PROSITE" id="PS50011">
    <property type="entry name" value="PROTEIN_KINASE_DOM"/>
    <property type="match status" value="1"/>
</dbReference>
<keyword evidence="5" id="KW-0808">Transferase</keyword>
<keyword evidence="13" id="KW-0675">Receptor</keyword>
<dbReference type="InterPro" id="IPR000719">
    <property type="entry name" value="Prot_kinase_dom"/>
</dbReference>
<organism evidence="17 18">
    <name type="scientific">Dioscorea zingiberensis</name>
    <dbReference type="NCBI Taxonomy" id="325984"/>
    <lineage>
        <taxon>Eukaryota</taxon>
        <taxon>Viridiplantae</taxon>
        <taxon>Streptophyta</taxon>
        <taxon>Embryophyta</taxon>
        <taxon>Tracheophyta</taxon>
        <taxon>Spermatophyta</taxon>
        <taxon>Magnoliopsida</taxon>
        <taxon>Liliopsida</taxon>
        <taxon>Dioscoreales</taxon>
        <taxon>Dioscoreaceae</taxon>
        <taxon>Dioscorea</taxon>
    </lineage>
</organism>
<comment type="subcellular location">
    <subcellularLocation>
        <location evidence="1">Cell membrane</location>
        <topology evidence="1">Single-pass type I membrane protein</topology>
    </subcellularLocation>
</comment>
<keyword evidence="8 15" id="KW-0547">Nucleotide-binding</keyword>
<dbReference type="OrthoDB" id="1935106at2759"/>
<dbReference type="AlphaFoldDB" id="A0A9D5D0H6"/>